<dbReference type="PANTHER" id="PTHR46500">
    <property type="entry name" value="CILIA- AND FLAGELLA-ASSOCIATED PROTEIN 221"/>
    <property type="match status" value="1"/>
</dbReference>
<dbReference type="AlphaFoldDB" id="A0A9Q1BFT1"/>
<name>A0A9Q1BFT1_HOLLE</name>
<protein>
    <recommendedName>
        <fullName evidence="2">Cep192-like domain-containing protein</fullName>
    </recommendedName>
</protein>
<dbReference type="InterPro" id="IPR054089">
    <property type="entry name" value="Cep192-like_D3"/>
</dbReference>
<evidence type="ECO:0000313" key="4">
    <source>
        <dbReference type="Proteomes" id="UP001152320"/>
    </source>
</evidence>
<dbReference type="PANTHER" id="PTHR46500:SF1">
    <property type="entry name" value="CILIA- AND FLAGELLA-ASSOCIATED PROTEIN 221"/>
    <property type="match status" value="1"/>
</dbReference>
<organism evidence="3 4">
    <name type="scientific">Holothuria leucospilota</name>
    <name type="common">Black long sea cucumber</name>
    <name type="synonym">Mertensiothuria leucospilota</name>
    <dbReference type="NCBI Taxonomy" id="206669"/>
    <lineage>
        <taxon>Eukaryota</taxon>
        <taxon>Metazoa</taxon>
        <taxon>Echinodermata</taxon>
        <taxon>Eleutherozoa</taxon>
        <taxon>Echinozoa</taxon>
        <taxon>Holothuroidea</taxon>
        <taxon>Aspidochirotacea</taxon>
        <taxon>Aspidochirotida</taxon>
        <taxon>Holothuriidae</taxon>
        <taxon>Holothuria</taxon>
    </lineage>
</organism>
<comment type="caution">
    <text evidence="3">The sequence shown here is derived from an EMBL/GenBank/DDBJ whole genome shotgun (WGS) entry which is preliminary data.</text>
</comment>
<dbReference type="OrthoDB" id="5538672at2759"/>
<dbReference type="InterPro" id="IPR029676">
    <property type="entry name" value="CFAP221"/>
</dbReference>
<feature type="region of interest" description="Disordered" evidence="1">
    <location>
        <begin position="814"/>
        <end position="856"/>
    </location>
</feature>
<gene>
    <name evidence="3" type="ORF">HOLleu_35033</name>
</gene>
<dbReference type="Gene3D" id="2.60.40.10">
    <property type="entry name" value="Immunoglobulins"/>
    <property type="match status" value="1"/>
</dbReference>
<dbReference type="Pfam" id="PF24771">
    <property type="entry name" value="Ig_CFAP74_1st"/>
    <property type="match status" value="1"/>
</dbReference>
<dbReference type="InterPro" id="IPR013783">
    <property type="entry name" value="Ig-like_fold"/>
</dbReference>
<dbReference type="GO" id="GO:0097729">
    <property type="term" value="C:9+2 motile cilium"/>
    <property type="evidence" value="ECO:0007669"/>
    <property type="project" value="TreeGrafter"/>
</dbReference>
<keyword evidence="4" id="KW-1185">Reference proteome</keyword>
<sequence length="893" mass="101329">MAVERPIHQRGDFLSSGQQKITKHIILPENLVAEEKKKVIPNHILDTKLFHKLSHNDVIQAEPPAVHFAGFEPGKLFKQTLRLVNLSSECQQMHIIPPSSKYYKAWYKKRERLVPGMALEVTVEFTPDEWRYYYDCIRIHCQDAENLIVPVHGYPVMDVSDFPCVYSFPPTPVSKSKTKEIPLKCKAPVDFEFSLSFPQPHPAFVVEPLSGVIPAHGETVLKITFSPTDFSTALMKIQLNISQFNSKPMICVVTGHSSPGLEEKEVISKVPPVDFDSQLDPHSISPLGVSRKKRSKKPKAKTTPEGKEVLEKDGVRFPSNLDAQHSVNSVLIQQAGKMSVKELREAILMKKDTSVNRYQLKEAEFEQEVRADVQAERKNELRWQVHLGRDQISQMERDDIMESRSEALSEYHYHRGDPIPGIEYNRTTNSCIQRRTHRTVTNIPCIHPQFDLFSNDPWMSRHRAIGRFKGAVNKVILRIRAEKKVPFLRKLVTDYKMGKAGKETSTTYGENLEVARYSDLPLDISADKVLPHAFPTYIAPDYKDDMAPDALGIVPPKGVPLEVKRQVPFFNLKVPQQYKLMSYKAHCARDARFGYVPAQLVRPLRSGAEDEIINIQAPEGAWTKEEETSEQQEVDDVLDGEDVVELKGPGPVELVPPPALFKPTEYPPLHIFNPAPGLQVFLPPMPYAETDPDFHLNPLPRYTHKEPTSKHGSTLKNFLDKEDVIKGVMQWKKFPSQGLVSLANTPTLMNVWVPRWTDPFNQDLLPSSVPPLLDALPSDDKEDIVTDQDEEDEESDDMTPVLLTPAMVNAEFPLIDSPHTPPEQQTESDEFPFGTKLPAHNNPVSSTGPVPREKREKELELFLKKRNNKLGERIQGKIQHMNGLFNNPELKLE</sequence>
<proteinExistence type="predicted"/>
<dbReference type="GO" id="GO:0003341">
    <property type="term" value="P:cilium movement"/>
    <property type="evidence" value="ECO:0007669"/>
    <property type="project" value="InterPro"/>
</dbReference>
<evidence type="ECO:0000259" key="2">
    <source>
        <dbReference type="Pfam" id="PF22067"/>
    </source>
</evidence>
<feature type="domain" description="Cep192-like" evidence="2">
    <location>
        <begin position="171"/>
        <end position="244"/>
    </location>
</feature>
<evidence type="ECO:0000256" key="1">
    <source>
        <dbReference type="SAM" id="MobiDB-lite"/>
    </source>
</evidence>
<reference evidence="3" key="1">
    <citation type="submission" date="2021-10" db="EMBL/GenBank/DDBJ databases">
        <title>Tropical sea cucumber genome reveals ecological adaptation and Cuvierian tubules defense mechanism.</title>
        <authorList>
            <person name="Chen T."/>
        </authorList>
    </citation>
    <scope>NUCLEOTIDE SEQUENCE</scope>
    <source>
        <strain evidence="3">Nanhai2018</strain>
        <tissue evidence="3">Muscle</tissue>
    </source>
</reference>
<feature type="region of interest" description="Disordered" evidence="1">
    <location>
        <begin position="272"/>
        <end position="308"/>
    </location>
</feature>
<dbReference type="GO" id="GO:0044458">
    <property type="term" value="P:motile cilium assembly"/>
    <property type="evidence" value="ECO:0007669"/>
    <property type="project" value="TreeGrafter"/>
</dbReference>
<feature type="compositionally biased region" description="Basic residues" evidence="1">
    <location>
        <begin position="290"/>
        <end position="300"/>
    </location>
</feature>
<dbReference type="EMBL" id="JAIZAY010000018">
    <property type="protein sequence ID" value="KAJ8024965.1"/>
    <property type="molecule type" value="Genomic_DNA"/>
</dbReference>
<accession>A0A9Q1BFT1</accession>
<feature type="compositionally biased region" description="Acidic residues" evidence="1">
    <location>
        <begin position="780"/>
        <end position="797"/>
    </location>
</feature>
<dbReference type="Pfam" id="PF22067">
    <property type="entry name" value="Cep192_D3"/>
    <property type="match status" value="1"/>
</dbReference>
<evidence type="ECO:0000313" key="3">
    <source>
        <dbReference type="EMBL" id="KAJ8024965.1"/>
    </source>
</evidence>
<feature type="region of interest" description="Disordered" evidence="1">
    <location>
        <begin position="771"/>
        <end position="797"/>
    </location>
</feature>
<dbReference type="Proteomes" id="UP001152320">
    <property type="component" value="Chromosome 18"/>
</dbReference>